<feature type="region of interest" description="Disordered" evidence="1">
    <location>
        <begin position="329"/>
        <end position="349"/>
    </location>
</feature>
<name>L8GD21_ACACF</name>
<organism evidence="2 3">
    <name type="scientific">Acanthamoeba castellanii (strain ATCC 30010 / Neff)</name>
    <dbReference type="NCBI Taxonomy" id="1257118"/>
    <lineage>
        <taxon>Eukaryota</taxon>
        <taxon>Amoebozoa</taxon>
        <taxon>Discosea</taxon>
        <taxon>Longamoebia</taxon>
        <taxon>Centramoebida</taxon>
        <taxon>Acanthamoebidae</taxon>
        <taxon>Acanthamoeba</taxon>
    </lineage>
</organism>
<dbReference type="EMBL" id="KB008164">
    <property type="protein sequence ID" value="ELR11050.1"/>
    <property type="molecule type" value="Genomic_DNA"/>
</dbReference>
<dbReference type="VEuPathDB" id="AmoebaDB:ACA1_048510"/>
<accession>L8GD21</accession>
<sequence>MEHAWAGLLAALQAADQEGSGLWVGSRPSVLASPAVVGAYAWGSRVYGTARPTSDWDVVCITTSTTTSSTPSPSSPTPPSDAAAGGVEGPYALYDDGHYNASFYSLPQWITAVWEHRHDALECAFLPPQHRWREDKEAMKRAAVVVDPDVLYRRVSWEARRRINIAKDKQAKSGEDPRKDIVHSLRYLLFALQILHTNTIGDYGAANAHFERIMASSADDVDWPYWIGLHDGLQESLTGLVSSLVHPIHSRCELFRTAQWNLRRRVGKRSQGATAAAATRSSTASSFSSPAVPLVMVDCTYEPREEHGILSWQMEGMPELVHLIPDHLADPDHHRPAQEEGPERQHHRPPKCATAAQECHGGLILDASRNWEVVCWPPAQVPHLHEPSSASLDWDSVRVFEYVDGVTLSLFYYAGQWRVSSPGDADASREAFPGLEEPLQDAFWHLWRALGYSLPPADDGDTTTTTRRSVYTFVMTLRRLRFITRPVVDDLLLTGVRDMATMRELEPAAIAAERGWHSAREFTDLTPAQAREEVKTTNPLLRAGYLFVDARLGRAKAMNPLHVWLQWTAPLVPSSPAPLVLSPVLPDERRLGESIRYLGLRRTRLFLAHWPQFAPEVEALVEEHEVLCRAIDEAYDRVRAVADLRAFSREVRGWWCGWVLLILRKQPFRSARDYLALCPARDYWSLRGQHARAVAPLS</sequence>
<dbReference type="RefSeq" id="XP_004333063.1">
    <property type="nucleotide sequence ID" value="XM_004333015.1"/>
</dbReference>
<dbReference type="GeneID" id="14911472"/>
<protein>
    <submittedName>
        <fullName evidence="2">Uncharacterized protein</fullName>
    </submittedName>
</protein>
<keyword evidence="3" id="KW-1185">Reference proteome</keyword>
<dbReference type="Proteomes" id="UP000011083">
    <property type="component" value="Unassembled WGS sequence"/>
</dbReference>
<feature type="region of interest" description="Disordered" evidence="1">
    <location>
        <begin position="64"/>
        <end position="84"/>
    </location>
</feature>
<dbReference type="KEGG" id="acan:ACA1_048510"/>
<feature type="compositionally biased region" description="Basic and acidic residues" evidence="1">
    <location>
        <begin position="329"/>
        <end position="344"/>
    </location>
</feature>
<evidence type="ECO:0000256" key="1">
    <source>
        <dbReference type="SAM" id="MobiDB-lite"/>
    </source>
</evidence>
<proteinExistence type="predicted"/>
<reference evidence="2 3" key="1">
    <citation type="journal article" date="2013" name="Genome Biol.">
        <title>Genome of Acanthamoeba castellanii highlights extensive lateral gene transfer and early evolution of tyrosine kinase signaling.</title>
        <authorList>
            <person name="Clarke M."/>
            <person name="Lohan A.J."/>
            <person name="Liu B."/>
            <person name="Lagkouvardos I."/>
            <person name="Roy S."/>
            <person name="Zafar N."/>
            <person name="Bertelli C."/>
            <person name="Schilde C."/>
            <person name="Kianianmomeni A."/>
            <person name="Burglin T.R."/>
            <person name="Frech C."/>
            <person name="Turcotte B."/>
            <person name="Kopec K.O."/>
            <person name="Synnott J.M."/>
            <person name="Choo C."/>
            <person name="Paponov I."/>
            <person name="Finkler A."/>
            <person name="Soon Heng Tan C."/>
            <person name="Hutchins A.P."/>
            <person name="Weinmeier T."/>
            <person name="Rattei T."/>
            <person name="Chu J.S."/>
            <person name="Gimenez G."/>
            <person name="Irimia M."/>
            <person name="Rigden D.J."/>
            <person name="Fitzpatrick D.A."/>
            <person name="Lorenzo-Morales J."/>
            <person name="Bateman A."/>
            <person name="Chiu C.H."/>
            <person name="Tang P."/>
            <person name="Hegemann P."/>
            <person name="Fromm H."/>
            <person name="Raoult D."/>
            <person name="Greub G."/>
            <person name="Miranda-Saavedra D."/>
            <person name="Chen N."/>
            <person name="Nash P."/>
            <person name="Ginger M.L."/>
            <person name="Horn M."/>
            <person name="Schaap P."/>
            <person name="Caler L."/>
            <person name="Loftus B."/>
        </authorList>
    </citation>
    <scope>NUCLEOTIDE SEQUENCE [LARGE SCALE GENOMIC DNA]</scope>
    <source>
        <strain evidence="2 3">Neff</strain>
    </source>
</reference>
<evidence type="ECO:0000313" key="3">
    <source>
        <dbReference type="Proteomes" id="UP000011083"/>
    </source>
</evidence>
<evidence type="ECO:0000313" key="2">
    <source>
        <dbReference type="EMBL" id="ELR11050.1"/>
    </source>
</evidence>
<dbReference type="AlphaFoldDB" id="L8GD21"/>
<gene>
    <name evidence="2" type="ORF">ACA1_048510</name>
</gene>